<dbReference type="GO" id="GO:0000209">
    <property type="term" value="P:protein polyubiquitination"/>
    <property type="evidence" value="ECO:0007669"/>
    <property type="project" value="TreeGrafter"/>
</dbReference>
<evidence type="ECO:0000313" key="1">
    <source>
        <dbReference type="Proteomes" id="UP000827889"/>
    </source>
</evidence>
<gene>
    <name evidence="2" type="primary">LOC115741281</name>
</gene>
<dbReference type="OrthoDB" id="781818at2759"/>
<name>A0A8B8P7Z5_9MYRT</name>
<dbReference type="GO" id="GO:0005829">
    <property type="term" value="C:cytosol"/>
    <property type="evidence" value="ECO:0007669"/>
    <property type="project" value="TreeGrafter"/>
</dbReference>
<accession>A0A8B8P7Z5</accession>
<dbReference type="KEGG" id="rarg:115741281"/>
<protein>
    <submittedName>
        <fullName evidence="2">Uncharacterized protein LOC115741281 isoform X1</fullName>
    </submittedName>
</protein>
<dbReference type="GO" id="GO:0030332">
    <property type="term" value="F:cyclin binding"/>
    <property type="evidence" value="ECO:0007669"/>
    <property type="project" value="TreeGrafter"/>
</dbReference>
<dbReference type="AlphaFoldDB" id="A0A8B8P7Z5"/>
<dbReference type="GO" id="GO:0043161">
    <property type="term" value="P:proteasome-mediated ubiquitin-dependent protein catabolic process"/>
    <property type="evidence" value="ECO:0007669"/>
    <property type="project" value="TreeGrafter"/>
</dbReference>
<evidence type="ECO:0000313" key="2">
    <source>
        <dbReference type="RefSeq" id="XP_030530970.1"/>
    </source>
</evidence>
<sequence>MCGEAQNPKKWRFTWEAQSHHPTLKLFLFNPSARPVDRCGSLRVQSNPARSTIDVSFTVDSEHDVSLLVPIPRVLIDCDSPVSFRTLDDHIEVKLALLLPVDHPVMSNLQSMLSLSEDGGEALLPDAPKRLSTESDLEKLSSKGSVDFYCRSCSAKLTRSPISCFLDSPSINWQEVADNWFGACCCSFGGISEKLVTRYARSYAPSKGRCLLTSRAVIICKDDLLNCEFPEDERSQSCEYQPLLADEDDNQSKVLMHSGSNHATGPTHVYEGKLKSMHLNDENLPCEAIGADSDISISYCESPVLDSTRNETLDTGCCLHRSHSLSYEHEGSMRDTSKDMCRHFNPPDEFELPPSQRYFLNGFLGDVFMAKSHNISTAIEWVEFSCPRCSTLLGAYPCADSCAPLDNGVRFYKCCVSTGLPLEGSDDLFKEYTLERMFSNQILENAKDDLSFRTVVRDMKTKSPLLQIVLLNPNCWFSTGYCFAMDNPPESATKLNLHPVIKVLFNDCRDNTLFSSKTNEEWGTTHSADEVFMLMHQMEVLIANLASAKDVFPPSMVSFQGLTLSLIQR</sequence>
<dbReference type="RefSeq" id="XP_030530970.1">
    <property type="nucleotide sequence ID" value="XM_030675110.2"/>
</dbReference>
<keyword evidence="1" id="KW-1185">Reference proteome</keyword>
<dbReference type="Proteomes" id="UP000827889">
    <property type="component" value="Chromosome 8"/>
</dbReference>
<dbReference type="GO" id="GO:0006513">
    <property type="term" value="P:protein monoubiquitination"/>
    <property type="evidence" value="ECO:0007669"/>
    <property type="project" value="TreeGrafter"/>
</dbReference>
<dbReference type="PANTHER" id="PTHR31531:SF2">
    <property type="entry name" value="E3 UBIQUITIN-PROTEIN LIGASE E3D"/>
    <property type="match status" value="1"/>
</dbReference>
<dbReference type="GO" id="GO:0031624">
    <property type="term" value="F:ubiquitin conjugating enzyme binding"/>
    <property type="evidence" value="ECO:0007669"/>
    <property type="project" value="TreeGrafter"/>
</dbReference>
<dbReference type="PANTHER" id="PTHR31531">
    <property type="entry name" value="E3 UBIQUITIN-PROTEIN LIGASE E3D FAMILY MEMBER"/>
    <property type="match status" value="1"/>
</dbReference>
<dbReference type="GO" id="GO:0061630">
    <property type="term" value="F:ubiquitin protein ligase activity"/>
    <property type="evidence" value="ECO:0007669"/>
    <property type="project" value="TreeGrafter"/>
</dbReference>
<dbReference type="GO" id="GO:0005634">
    <property type="term" value="C:nucleus"/>
    <property type="evidence" value="ECO:0007669"/>
    <property type="project" value="TreeGrafter"/>
</dbReference>
<proteinExistence type="predicted"/>
<dbReference type="GO" id="GO:0051865">
    <property type="term" value="P:protein autoubiquitination"/>
    <property type="evidence" value="ECO:0007669"/>
    <property type="project" value="TreeGrafter"/>
</dbReference>
<dbReference type="GO" id="GO:0000151">
    <property type="term" value="C:ubiquitin ligase complex"/>
    <property type="evidence" value="ECO:0007669"/>
    <property type="project" value="TreeGrafter"/>
</dbReference>
<reference evidence="2" key="1">
    <citation type="submission" date="2025-08" db="UniProtKB">
        <authorList>
            <consortium name="RefSeq"/>
        </authorList>
    </citation>
    <scope>IDENTIFICATION</scope>
    <source>
        <tissue evidence="2">Leaf</tissue>
    </source>
</reference>
<dbReference type="GeneID" id="115741281"/>
<dbReference type="Pfam" id="PF09814">
    <property type="entry name" value="HECT_2"/>
    <property type="match status" value="2"/>
</dbReference>
<dbReference type="InterPro" id="IPR019193">
    <property type="entry name" value="UBQ-conj_enz_E2-bd_prot"/>
</dbReference>
<organism evidence="1 2">
    <name type="scientific">Rhodamnia argentea</name>
    <dbReference type="NCBI Taxonomy" id="178133"/>
    <lineage>
        <taxon>Eukaryota</taxon>
        <taxon>Viridiplantae</taxon>
        <taxon>Streptophyta</taxon>
        <taxon>Embryophyta</taxon>
        <taxon>Tracheophyta</taxon>
        <taxon>Spermatophyta</taxon>
        <taxon>Magnoliopsida</taxon>
        <taxon>eudicotyledons</taxon>
        <taxon>Gunneridae</taxon>
        <taxon>Pentapetalae</taxon>
        <taxon>rosids</taxon>
        <taxon>malvids</taxon>
        <taxon>Myrtales</taxon>
        <taxon>Myrtaceae</taxon>
        <taxon>Myrtoideae</taxon>
        <taxon>Myrteae</taxon>
        <taxon>Australasian group</taxon>
        <taxon>Rhodamnia</taxon>
    </lineage>
</organism>